<dbReference type="OrthoDB" id="8936324at2"/>
<accession>A0A1I3Q723</accession>
<keyword evidence="2" id="KW-0489">Methyltransferase</keyword>
<gene>
    <name evidence="2" type="ORF">SAMN04487936_101561</name>
</gene>
<dbReference type="GO" id="GO:0032259">
    <property type="term" value="P:methylation"/>
    <property type="evidence" value="ECO:0007669"/>
    <property type="project" value="UniProtKB-KW"/>
</dbReference>
<keyword evidence="3" id="KW-1185">Reference proteome</keyword>
<name>A0A1I3Q723_HALDA</name>
<dbReference type="InterPro" id="IPR029063">
    <property type="entry name" value="SAM-dependent_MTases_sf"/>
</dbReference>
<dbReference type="GO" id="GO:0008168">
    <property type="term" value="F:methyltransferase activity"/>
    <property type="evidence" value="ECO:0007669"/>
    <property type="project" value="UniProtKB-KW"/>
</dbReference>
<dbReference type="PANTHER" id="PTHR43861">
    <property type="entry name" value="TRANS-ACONITATE 2-METHYLTRANSFERASE-RELATED"/>
    <property type="match status" value="1"/>
</dbReference>
<dbReference type="EMBL" id="FOSB01000001">
    <property type="protein sequence ID" value="SFJ29382.1"/>
    <property type="molecule type" value="Genomic_DNA"/>
</dbReference>
<protein>
    <submittedName>
        <fullName evidence="2">Methyltransferase domain-containing protein</fullName>
    </submittedName>
</protein>
<feature type="domain" description="Methyltransferase" evidence="1">
    <location>
        <begin position="38"/>
        <end position="142"/>
    </location>
</feature>
<dbReference type="CDD" id="cd02440">
    <property type="entry name" value="AdoMet_MTases"/>
    <property type="match status" value="1"/>
</dbReference>
<dbReference type="RefSeq" id="WP_075034993.1">
    <property type="nucleotide sequence ID" value="NZ_FOSB01000001.1"/>
</dbReference>
<organism evidence="2 3">
    <name type="scientific">Halobacillus dabanensis</name>
    <dbReference type="NCBI Taxonomy" id="240302"/>
    <lineage>
        <taxon>Bacteria</taxon>
        <taxon>Bacillati</taxon>
        <taxon>Bacillota</taxon>
        <taxon>Bacilli</taxon>
        <taxon>Bacillales</taxon>
        <taxon>Bacillaceae</taxon>
        <taxon>Halobacillus</taxon>
    </lineage>
</organism>
<dbReference type="InterPro" id="IPR025714">
    <property type="entry name" value="Methyltranfer_dom"/>
</dbReference>
<dbReference type="STRING" id="240302.BN982_00015"/>
<dbReference type="Pfam" id="PF13847">
    <property type="entry name" value="Methyltransf_31"/>
    <property type="match status" value="1"/>
</dbReference>
<reference evidence="3" key="1">
    <citation type="submission" date="2016-10" db="EMBL/GenBank/DDBJ databases">
        <authorList>
            <person name="Varghese N."/>
            <person name="Submissions S."/>
        </authorList>
    </citation>
    <scope>NUCLEOTIDE SEQUENCE [LARGE SCALE GENOMIC DNA]</scope>
    <source>
        <strain evidence="3">CGMCC 1.3704</strain>
    </source>
</reference>
<sequence>MLEDTGERVIPKEMNPMNNMLLEHIARYTFSTPYVIGRVLDIACGSGYGSLKVAKDRKEHIDEIIGVDISEDALHYAVHNYYHPLLTFKQGDAMDSALPQEIGQFDTILSFETIEHVKDDRLFIKRMYDLLKPGGTLILSTPFGKGRDYPCGSPFHYFQLTPEEFEASFDDFSEKEVYYQRGVTIEPPREEVHYPLGVVVCKK</sequence>
<evidence type="ECO:0000313" key="3">
    <source>
        <dbReference type="Proteomes" id="UP000183557"/>
    </source>
</evidence>
<dbReference type="AlphaFoldDB" id="A0A1I3Q723"/>
<evidence type="ECO:0000259" key="1">
    <source>
        <dbReference type="Pfam" id="PF13847"/>
    </source>
</evidence>
<proteinExistence type="predicted"/>
<dbReference type="Gene3D" id="3.40.50.150">
    <property type="entry name" value="Vaccinia Virus protein VP39"/>
    <property type="match status" value="1"/>
</dbReference>
<evidence type="ECO:0000313" key="2">
    <source>
        <dbReference type="EMBL" id="SFJ29382.1"/>
    </source>
</evidence>
<dbReference type="SUPFAM" id="SSF53335">
    <property type="entry name" value="S-adenosyl-L-methionine-dependent methyltransferases"/>
    <property type="match status" value="1"/>
</dbReference>
<keyword evidence="2" id="KW-0808">Transferase</keyword>
<dbReference type="Proteomes" id="UP000183557">
    <property type="component" value="Unassembled WGS sequence"/>
</dbReference>